<dbReference type="GO" id="GO:0008270">
    <property type="term" value="F:zinc ion binding"/>
    <property type="evidence" value="ECO:0007669"/>
    <property type="project" value="UniProtKB-KW"/>
</dbReference>
<evidence type="ECO:0000256" key="6">
    <source>
        <dbReference type="ARBA" id="ARBA00022771"/>
    </source>
</evidence>
<keyword evidence="11" id="KW-0539">Nucleus</keyword>
<keyword evidence="6" id="KW-0863">Zinc-finger</keyword>
<evidence type="ECO:0000256" key="1">
    <source>
        <dbReference type="ARBA" id="ARBA00004123"/>
    </source>
</evidence>
<dbReference type="EMBL" id="JAODUO010000619">
    <property type="protein sequence ID" value="KAK2177068.1"/>
    <property type="molecule type" value="Genomic_DNA"/>
</dbReference>
<evidence type="ECO:0000256" key="10">
    <source>
        <dbReference type="ARBA" id="ARBA00023163"/>
    </source>
</evidence>
<dbReference type="Proteomes" id="UP001209878">
    <property type="component" value="Unassembled WGS sequence"/>
</dbReference>
<keyword evidence="7" id="KW-0862">Zinc</keyword>
<feature type="compositionally biased region" description="Polar residues" evidence="12">
    <location>
        <begin position="414"/>
        <end position="431"/>
    </location>
</feature>
<keyword evidence="8" id="KW-0805">Transcription regulation</keyword>
<dbReference type="GO" id="GO:0005634">
    <property type="term" value="C:nucleus"/>
    <property type="evidence" value="ECO:0007669"/>
    <property type="project" value="UniProtKB-SubCell"/>
</dbReference>
<keyword evidence="3" id="KW-0597">Phosphoprotein</keyword>
<dbReference type="InterPro" id="IPR052251">
    <property type="entry name" value="GH-ZnFinger_Regulators"/>
</dbReference>
<dbReference type="GO" id="GO:0003677">
    <property type="term" value="F:DNA binding"/>
    <property type="evidence" value="ECO:0007669"/>
    <property type="project" value="UniProtKB-KW"/>
</dbReference>
<evidence type="ECO:0000256" key="2">
    <source>
        <dbReference type="ARBA" id="ARBA00006991"/>
    </source>
</evidence>
<keyword evidence="15" id="KW-1185">Reference proteome</keyword>
<dbReference type="Pfam" id="PF25580">
    <property type="entry name" value="TPR_Rlf"/>
    <property type="match status" value="1"/>
</dbReference>
<dbReference type="PANTHER" id="PTHR15507">
    <property type="entry name" value="ZINC FINGER PROTEIN RLF"/>
    <property type="match status" value="1"/>
</dbReference>
<evidence type="ECO:0000313" key="14">
    <source>
        <dbReference type="EMBL" id="KAK2177068.1"/>
    </source>
</evidence>
<comment type="subcellular location">
    <subcellularLocation>
        <location evidence="1">Nucleus</location>
    </subcellularLocation>
</comment>
<dbReference type="GO" id="GO:0000981">
    <property type="term" value="F:DNA-binding transcription factor activity, RNA polymerase II-specific"/>
    <property type="evidence" value="ECO:0007669"/>
    <property type="project" value="TreeGrafter"/>
</dbReference>
<comment type="caution">
    <text evidence="14">The sequence shown here is derived from an EMBL/GenBank/DDBJ whole genome shotgun (WGS) entry which is preliminary data.</text>
</comment>
<evidence type="ECO:0000256" key="11">
    <source>
        <dbReference type="ARBA" id="ARBA00023242"/>
    </source>
</evidence>
<accession>A0AAD9NQJ4</accession>
<name>A0AAD9NQJ4_RIDPI</name>
<evidence type="ECO:0000256" key="5">
    <source>
        <dbReference type="ARBA" id="ARBA00022737"/>
    </source>
</evidence>
<dbReference type="PANTHER" id="PTHR15507:SF17">
    <property type="entry name" value="C2H2-TYPE DOMAIN-CONTAINING PROTEIN"/>
    <property type="match status" value="1"/>
</dbReference>
<keyword evidence="10" id="KW-0804">Transcription</keyword>
<evidence type="ECO:0000256" key="9">
    <source>
        <dbReference type="ARBA" id="ARBA00023125"/>
    </source>
</evidence>
<evidence type="ECO:0000256" key="3">
    <source>
        <dbReference type="ARBA" id="ARBA00022553"/>
    </source>
</evidence>
<evidence type="ECO:0000313" key="15">
    <source>
        <dbReference type="Proteomes" id="UP001209878"/>
    </source>
</evidence>
<gene>
    <name evidence="14" type="ORF">NP493_619g00037</name>
</gene>
<evidence type="ECO:0000256" key="12">
    <source>
        <dbReference type="SAM" id="MobiDB-lite"/>
    </source>
</evidence>
<sequence>MLEKGARQLSPKPFPEFCSLFHVLLWLVESHWTHPMLARVLTGMEVDKAAASTWPEAAIPELLKLRIEILASADCERYALNLCRWCSKLPALSTEVSVYTVYFRLLHKFNQMDEFTKLCKGMRCCLGLRVIEASEKYNHVLVLVQTFLSVDWLKPSTYCCTKKLLRHWMQIEWQVAPQSTQFLTSVACLAKRAVNSWQAVDRQLLFHPFYMRTLLAVLRTDHAELVKSTDDAARQEQTTARLVYCCLVLATTASTWCARIRRAAMVTAFSLSRRLDAYYAVKEVYSGDSSDIDDVSQCVGEQLVTDVLAALSEMTESYLKPELDWPTLQAMCLYRLYGSVTRPTTECDIVAPYSTAQDDNSMVSKLTNGQQSKPGLLLGLLTRPRPNASSSHPNVATDDDSNSKTAAEVKQENYHGQASCTNALTGTERSGMSAMTCTTEMEEGDGSRKSEMPMKDAKPVKISIVDITKTQETDTDSAQSTALTDMPNPVSKHDVQKAGGDYQASYVAYVGQTNILTPPVTGPMSSWQVHIPESFHWRRRKGSIGGATKQWAMHYKCKKGRVCKTFLCQHHHKVNRPHQVAHQLKADRPHQVAQQVNVDRPQQVMPQLKVDRTHQVVQQIEVDRSHQVAQQLKDDHPHQVAQHEIDRPHQVAQQLNDARLHQVAQQFKINHPRQVAQLIEVDHPHQVEQQLKVVSPPEPNGARIVVTRSRHHVRQHIGRHMQFPHQMALDEEMKVAKVAAMRRMCGLCGTVCASHLLVVKHLWETHKVRLLRLESYKKAATCDLCGHIYVQRKCMLKHMSDHEMVLGELFPSQEEDGPSSRDARLERAYLTNMHQLVLNVPK</sequence>
<feature type="domain" description="C2H2-type" evidence="13">
    <location>
        <begin position="782"/>
        <end position="802"/>
    </location>
</feature>
<organism evidence="14 15">
    <name type="scientific">Ridgeia piscesae</name>
    <name type="common">Tubeworm</name>
    <dbReference type="NCBI Taxonomy" id="27915"/>
    <lineage>
        <taxon>Eukaryota</taxon>
        <taxon>Metazoa</taxon>
        <taxon>Spiralia</taxon>
        <taxon>Lophotrochozoa</taxon>
        <taxon>Annelida</taxon>
        <taxon>Polychaeta</taxon>
        <taxon>Sedentaria</taxon>
        <taxon>Canalipalpata</taxon>
        <taxon>Sabellida</taxon>
        <taxon>Siboglinidae</taxon>
        <taxon>Ridgeia</taxon>
    </lineage>
</organism>
<keyword evidence="5" id="KW-0677">Repeat</keyword>
<reference evidence="14" key="1">
    <citation type="journal article" date="2023" name="Mol. Biol. Evol.">
        <title>Third-Generation Sequencing Reveals the Adaptive Role of the Epigenome in Three Deep-Sea Polychaetes.</title>
        <authorList>
            <person name="Perez M."/>
            <person name="Aroh O."/>
            <person name="Sun Y."/>
            <person name="Lan Y."/>
            <person name="Juniper S.K."/>
            <person name="Young C.R."/>
            <person name="Angers B."/>
            <person name="Qian P.Y."/>
        </authorList>
    </citation>
    <scope>NUCLEOTIDE SEQUENCE</scope>
    <source>
        <strain evidence="14">R07B-5</strain>
    </source>
</reference>
<keyword evidence="9" id="KW-0238">DNA-binding</keyword>
<evidence type="ECO:0000256" key="7">
    <source>
        <dbReference type="ARBA" id="ARBA00022833"/>
    </source>
</evidence>
<feature type="region of interest" description="Disordered" evidence="12">
    <location>
        <begin position="382"/>
        <end position="431"/>
    </location>
</feature>
<comment type="similarity">
    <text evidence="2">Belongs to the krueppel C2H2-type zinc-finger protein family.</text>
</comment>
<protein>
    <recommendedName>
        <fullName evidence="13">C2H2-type domain-containing protein</fullName>
    </recommendedName>
</protein>
<evidence type="ECO:0000256" key="4">
    <source>
        <dbReference type="ARBA" id="ARBA00022723"/>
    </source>
</evidence>
<dbReference type="AlphaFoldDB" id="A0AAD9NQJ4"/>
<dbReference type="PROSITE" id="PS00028">
    <property type="entry name" value="ZINC_FINGER_C2H2_1"/>
    <property type="match status" value="1"/>
</dbReference>
<evidence type="ECO:0000259" key="13">
    <source>
        <dbReference type="PROSITE" id="PS00028"/>
    </source>
</evidence>
<proteinExistence type="inferred from homology"/>
<dbReference type="InterPro" id="IPR013087">
    <property type="entry name" value="Znf_C2H2_type"/>
</dbReference>
<evidence type="ECO:0000256" key="8">
    <source>
        <dbReference type="ARBA" id="ARBA00023015"/>
    </source>
</evidence>
<keyword evidence="4" id="KW-0479">Metal-binding</keyword>
<dbReference type="InterPro" id="IPR057986">
    <property type="entry name" value="TPR_Rlf/292/654"/>
</dbReference>
<feature type="region of interest" description="Disordered" evidence="12">
    <location>
        <begin position="471"/>
        <end position="490"/>
    </location>
</feature>